<keyword evidence="9 12" id="KW-1133">Transmembrane helix</keyword>
<dbReference type="Gene3D" id="1.10.3820.10">
    <property type="entry name" value="Di-heme elbow motif domain"/>
    <property type="match status" value="1"/>
</dbReference>
<dbReference type="GO" id="GO:0005886">
    <property type="term" value="C:plasma membrane"/>
    <property type="evidence" value="ECO:0007669"/>
    <property type="project" value="UniProtKB-SubCell"/>
</dbReference>
<evidence type="ECO:0000256" key="6">
    <source>
        <dbReference type="ARBA" id="ARBA00022692"/>
    </source>
</evidence>
<keyword evidence="10" id="KW-0408">Iron</keyword>
<dbReference type="GO" id="GO:0046872">
    <property type="term" value="F:metal ion binding"/>
    <property type="evidence" value="ECO:0007669"/>
    <property type="project" value="UniProtKB-KW"/>
</dbReference>
<comment type="subcellular location">
    <subcellularLocation>
        <location evidence="1">Cell membrane</location>
    </subcellularLocation>
</comment>
<keyword evidence="11 12" id="KW-0472">Membrane</keyword>
<keyword evidence="3" id="KW-0813">Transport</keyword>
<keyword evidence="6 12" id="KW-0812">Transmembrane</keyword>
<keyword evidence="4" id="KW-1003">Cell membrane</keyword>
<evidence type="ECO:0000256" key="8">
    <source>
        <dbReference type="ARBA" id="ARBA00022982"/>
    </source>
</evidence>
<evidence type="ECO:0000256" key="7">
    <source>
        <dbReference type="ARBA" id="ARBA00022723"/>
    </source>
</evidence>
<evidence type="ECO:0000256" key="12">
    <source>
        <dbReference type="SAM" id="Phobius"/>
    </source>
</evidence>
<dbReference type="AlphaFoldDB" id="A0A3B0US24"/>
<organism evidence="14">
    <name type="scientific">hydrothermal vent metagenome</name>
    <dbReference type="NCBI Taxonomy" id="652676"/>
    <lineage>
        <taxon>unclassified sequences</taxon>
        <taxon>metagenomes</taxon>
        <taxon>ecological metagenomes</taxon>
    </lineage>
</organism>
<keyword evidence="8" id="KW-0249">Electron transport</keyword>
<evidence type="ECO:0000256" key="3">
    <source>
        <dbReference type="ARBA" id="ARBA00022448"/>
    </source>
</evidence>
<evidence type="ECO:0000313" key="14">
    <source>
        <dbReference type="EMBL" id="VAW33901.1"/>
    </source>
</evidence>
<feature type="transmembrane region" description="Helical" evidence="12">
    <location>
        <begin position="54"/>
        <end position="81"/>
    </location>
</feature>
<protein>
    <submittedName>
        <fullName evidence="14">Cytochrome c family protein</fullName>
    </submittedName>
</protein>
<comment type="similarity">
    <text evidence="2">Belongs to the NapC/NirT/NrfH family.</text>
</comment>
<evidence type="ECO:0000256" key="9">
    <source>
        <dbReference type="ARBA" id="ARBA00022989"/>
    </source>
</evidence>
<dbReference type="Pfam" id="PF03264">
    <property type="entry name" value="Cytochrom_NNT"/>
    <property type="match status" value="1"/>
</dbReference>
<evidence type="ECO:0000256" key="2">
    <source>
        <dbReference type="ARBA" id="ARBA00007395"/>
    </source>
</evidence>
<proteinExistence type="inferred from homology"/>
<dbReference type="PANTHER" id="PTHR30333:SF1">
    <property type="entry name" value="CYTOCHROME C-TYPE PROTEIN NAPC"/>
    <property type="match status" value="1"/>
</dbReference>
<feature type="domain" description="NapC/NirT cytochrome c N-terminal" evidence="13">
    <location>
        <begin position="107"/>
        <end position="198"/>
    </location>
</feature>
<accession>A0A3B0US24</accession>
<evidence type="ECO:0000259" key="13">
    <source>
        <dbReference type="Pfam" id="PF03264"/>
    </source>
</evidence>
<dbReference type="InterPro" id="IPR051174">
    <property type="entry name" value="Cytochrome_c-type_ET"/>
</dbReference>
<evidence type="ECO:0000256" key="10">
    <source>
        <dbReference type="ARBA" id="ARBA00023004"/>
    </source>
</evidence>
<evidence type="ECO:0000256" key="5">
    <source>
        <dbReference type="ARBA" id="ARBA00022617"/>
    </source>
</evidence>
<dbReference type="InterPro" id="IPR005126">
    <property type="entry name" value="NapC/NirT_cyt_c_N"/>
</dbReference>
<feature type="transmembrane region" description="Helical" evidence="12">
    <location>
        <begin position="108"/>
        <end position="128"/>
    </location>
</feature>
<dbReference type="PANTHER" id="PTHR30333">
    <property type="entry name" value="CYTOCHROME C-TYPE PROTEIN"/>
    <property type="match status" value="1"/>
</dbReference>
<reference evidence="14" key="1">
    <citation type="submission" date="2018-06" db="EMBL/GenBank/DDBJ databases">
        <authorList>
            <person name="Zhirakovskaya E."/>
        </authorList>
    </citation>
    <scope>NUCLEOTIDE SEQUENCE</scope>
</reference>
<dbReference type="GO" id="GO:0009061">
    <property type="term" value="P:anaerobic respiration"/>
    <property type="evidence" value="ECO:0007669"/>
    <property type="project" value="TreeGrafter"/>
</dbReference>
<dbReference type="EMBL" id="UOEX01000070">
    <property type="protein sequence ID" value="VAW33901.1"/>
    <property type="molecule type" value="Genomic_DNA"/>
</dbReference>
<feature type="transmembrane region" description="Helical" evidence="12">
    <location>
        <begin position="24"/>
        <end position="48"/>
    </location>
</feature>
<dbReference type="InterPro" id="IPR036280">
    <property type="entry name" value="Multihaem_cyt_sf"/>
</dbReference>
<keyword evidence="7" id="KW-0479">Metal-binding</keyword>
<gene>
    <name evidence="14" type="ORF">MNBD_DELTA03-569</name>
</gene>
<dbReference type="InterPro" id="IPR038266">
    <property type="entry name" value="NapC/NirT_cytc_sf"/>
</dbReference>
<sequence length="467" mass="53177">MSTEETSERGPWAHIIRGMWRSPLGLIGVMLTTVSATLMVLGLIVEIFGLTNNVYVSIFAFMILPGGMITGLILIPLAAYLRRRQWFKYGIAREHLQINLSDHKHRKLLIWLIVLTVLFFTLLTVIGFEGYEFSDSPVFCGTVCHTVMAPEYSAYKRSPHAKVACVECHIGPGVSWFVKAKISGLRQVWGVLTNSYDRPIPDPVQNLRPARDTCEQCHWPEKFSGKRVKTFIHYTNDDQKTPIINNIALHIGGMNRITGKYEGIHWHVSNGVKIQYLADKKRHNISKVKVTRADGSKDEFINTDVKLPKNAKWRTMDCIDCHNRPTHIFDMPDNMVDLGLYSKKINQDIPGIREDCITAITKQYKSRAEARAQMTKYLVKLQVKRHGQAFANSHKADLQKAGAFILKSYLDNVWPDMRIKWGTYGSDIGHQRADEGWGCWRCHDDSHVDSKGDSIPQDCDLCHDDPE</sequence>
<name>A0A3B0US24_9ZZZZ</name>
<evidence type="ECO:0000256" key="1">
    <source>
        <dbReference type="ARBA" id="ARBA00004236"/>
    </source>
</evidence>
<keyword evidence="5" id="KW-0349">Heme</keyword>
<evidence type="ECO:0000256" key="4">
    <source>
        <dbReference type="ARBA" id="ARBA00022475"/>
    </source>
</evidence>
<dbReference type="GO" id="GO:0009055">
    <property type="term" value="F:electron transfer activity"/>
    <property type="evidence" value="ECO:0007669"/>
    <property type="project" value="TreeGrafter"/>
</dbReference>
<dbReference type="SUPFAM" id="SSF48695">
    <property type="entry name" value="Multiheme cytochromes"/>
    <property type="match status" value="1"/>
</dbReference>
<evidence type="ECO:0000256" key="11">
    <source>
        <dbReference type="ARBA" id="ARBA00023136"/>
    </source>
</evidence>